<dbReference type="GO" id="GO:0004791">
    <property type="term" value="F:thioredoxin-disulfide reductase (NADPH) activity"/>
    <property type="evidence" value="ECO:0007669"/>
    <property type="project" value="InterPro"/>
</dbReference>
<dbReference type="CDD" id="cd03009">
    <property type="entry name" value="TryX_like_TryX_NRX"/>
    <property type="match status" value="1"/>
</dbReference>
<proteinExistence type="inferred from homology"/>
<keyword evidence="9" id="KW-1185">Reference proteome</keyword>
<gene>
    <name evidence="8" type="ORF">GSLYS_00017338001</name>
</gene>
<dbReference type="InterPro" id="IPR036249">
    <property type="entry name" value="Thioredoxin-like_sf"/>
</dbReference>
<dbReference type="PANTHER" id="PTHR46472">
    <property type="entry name" value="NUCLEOREDOXIN"/>
    <property type="match status" value="1"/>
</dbReference>
<comment type="catalytic activity">
    <reaction evidence="5">
        <text>[protein]-dithiol + NADP(+) = [protein]-disulfide + NADPH + H(+)</text>
        <dbReference type="Rhea" id="RHEA:18753"/>
        <dbReference type="Rhea" id="RHEA-COMP:10593"/>
        <dbReference type="Rhea" id="RHEA-COMP:10594"/>
        <dbReference type="ChEBI" id="CHEBI:15378"/>
        <dbReference type="ChEBI" id="CHEBI:29950"/>
        <dbReference type="ChEBI" id="CHEBI:50058"/>
        <dbReference type="ChEBI" id="CHEBI:57783"/>
        <dbReference type="ChEBI" id="CHEBI:58349"/>
        <dbReference type="EC" id="1.8.1.8"/>
    </reaction>
</comment>
<dbReference type="SUPFAM" id="SSF52833">
    <property type="entry name" value="Thioredoxin-like"/>
    <property type="match status" value="1"/>
</dbReference>
<dbReference type="InterPro" id="IPR045870">
    <property type="entry name" value="TryX_NRX_thioredoxin_dom"/>
</dbReference>
<dbReference type="GO" id="GO:0031397">
    <property type="term" value="P:negative regulation of protein ubiquitination"/>
    <property type="evidence" value="ECO:0007669"/>
    <property type="project" value="TreeGrafter"/>
</dbReference>
<reference evidence="8 9" key="1">
    <citation type="submission" date="2024-04" db="EMBL/GenBank/DDBJ databases">
        <authorList>
            <consortium name="Genoscope - CEA"/>
            <person name="William W."/>
        </authorList>
    </citation>
    <scope>NUCLEOTIDE SEQUENCE [LARGE SCALE GENOMIC DNA]</scope>
</reference>
<organism evidence="8 9">
    <name type="scientific">Lymnaea stagnalis</name>
    <name type="common">Great pond snail</name>
    <name type="synonym">Helix stagnalis</name>
    <dbReference type="NCBI Taxonomy" id="6523"/>
    <lineage>
        <taxon>Eukaryota</taxon>
        <taxon>Metazoa</taxon>
        <taxon>Spiralia</taxon>
        <taxon>Lophotrochozoa</taxon>
        <taxon>Mollusca</taxon>
        <taxon>Gastropoda</taxon>
        <taxon>Heterobranchia</taxon>
        <taxon>Euthyneura</taxon>
        <taxon>Panpulmonata</taxon>
        <taxon>Hygrophila</taxon>
        <taxon>Lymnaeoidea</taxon>
        <taxon>Lymnaeidae</taxon>
        <taxon>Lymnaea</taxon>
    </lineage>
</organism>
<protein>
    <recommendedName>
        <fullName evidence="3">Nucleoredoxin</fullName>
        <ecNumber evidence="1">1.8.1.8</ecNumber>
    </recommendedName>
</protein>
<evidence type="ECO:0000256" key="6">
    <source>
        <dbReference type="SAM" id="MobiDB-lite"/>
    </source>
</evidence>
<evidence type="ECO:0000256" key="2">
    <source>
        <dbReference type="ARBA" id="ARBA00025782"/>
    </source>
</evidence>
<dbReference type="PANTHER" id="PTHR46472:SF1">
    <property type="entry name" value="NUCLEOREDOXIN"/>
    <property type="match status" value="1"/>
</dbReference>
<evidence type="ECO:0000313" key="8">
    <source>
        <dbReference type="EMBL" id="CAL1543825.1"/>
    </source>
</evidence>
<dbReference type="Pfam" id="PF13905">
    <property type="entry name" value="Thioredoxin_8"/>
    <property type="match status" value="1"/>
</dbReference>
<feature type="compositionally biased region" description="Acidic residues" evidence="6">
    <location>
        <begin position="136"/>
        <end position="145"/>
    </location>
</feature>
<sequence>MAHLEEILGSELIGQDGSVVPVSSLTDVDLIGIYFSAHWCPPCRGFTPVLGDFYKKLRAAGKKFEVVFVSSDRDQASCKEYYDSMPWLLLPYAERGLKESLAEKYSIRGIPTLVLVDPKDGSTISSEGRNIVTADSDGEEFPWKK</sequence>
<comment type="similarity">
    <text evidence="2">Belongs to the nucleoredoxin family.</text>
</comment>
<comment type="caution">
    <text evidence="8">The sequence shown here is derived from an EMBL/GenBank/DDBJ whole genome shotgun (WGS) entry which is preliminary data.</text>
</comment>
<dbReference type="EC" id="1.8.1.8" evidence="1"/>
<dbReference type="InterPro" id="IPR013766">
    <property type="entry name" value="Thioredoxin_domain"/>
</dbReference>
<name>A0AAV2IAJ0_LYMST</name>
<evidence type="ECO:0000256" key="3">
    <source>
        <dbReference type="ARBA" id="ARBA00026178"/>
    </source>
</evidence>
<dbReference type="AlphaFoldDB" id="A0AAV2IAJ0"/>
<evidence type="ECO:0000313" key="9">
    <source>
        <dbReference type="Proteomes" id="UP001497497"/>
    </source>
</evidence>
<evidence type="ECO:0000259" key="7">
    <source>
        <dbReference type="PROSITE" id="PS51352"/>
    </source>
</evidence>
<accession>A0AAV2IAJ0</accession>
<dbReference type="GO" id="GO:0005634">
    <property type="term" value="C:nucleus"/>
    <property type="evidence" value="ECO:0007669"/>
    <property type="project" value="TreeGrafter"/>
</dbReference>
<evidence type="ECO:0000256" key="1">
    <source>
        <dbReference type="ARBA" id="ARBA00012612"/>
    </source>
</evidence>
<comment type="catalytic activity">
    <reaction evidence="4">
        <text>[protein]-dithiol + NAD(+) = [protein]-disulfide + NADH + H(+)</text>
        <dbReference type="Rhea" id="RHEA:18749"/>
        <dbReference type="Rhea" id="RHEA-COMP:10593"/>
        <dbReference type="Rhea" id="RHEA-COMP:10594"/>
        <dbReference type="ChEBI" id="CHEBI:15378"/>
        <dbReference type="ChEBI" id="CHEBI:29950"/>
        <dbReference type="ChEBI" id="CHEBI:50058"/>
        <dbReference type="ChEBI" id="CHEBI:57540"/>
        <dbReference type="ChEBI" id="CHEBI:57945"/>
        <dbReference type="EC" id="1.8.1.8"/>
    </reaction>
</comment>
<dbReference type="Gene3D" id="3.40.30.10">
    <property type="entry name" value="Glutaredoxin"/>
    <property type="match status" value="1"/>
</dbReference>
<dbReference type="GO" id="GO:0030178">
    <property type="term" value="P:negative regulation of Wnt signaling pathway"/>
    <property type="evidence" value="ECO:0007669"/>
    <property type="project" value="TreeGrafter"/>
</dbReference>
<dbReference type="Proteomes" id="UP001497497">
    <property type="component" value="Unassembled WGS sequence"/>
</dbReference>
<evidence type="ECO:0000256" key="5">
    <source>
        <dbReference type="ARBA" id="ARBA00047804"/>
    </source>
</evidence>
<feature type="domain" description="Thioredoxin" evidence="7">
    <location>
        <begin position="1"/>
        <end position="145"/>
    </location>
</feature>
<dbReference type="InterPro" id="IPR012336">
    <property type="entry name" value="Thioredoxin-like_fold"/>
</dbReference>
<feature type="region of interest" description="Disordered" evidence="6">
    <location>
        <begin position="126"/>
        <end position="145"/>
    </location>
</feature>
<evidence type="ECO:0000256" key="4">
    <source>
        <dbReference type="ARBA" id="ARBA00047388"/>
    </source>
</evidence>
<dbReference type="EMBL" id="CAXITT010000577">
    <property type="protein sequence ID" value="CAL1543825.1"/>
    <property type="molecule type" value="Genomic_DNA"/>
</dbReference>
<dbReference type="PROSITE" id="PS51352">
    <property type="entry name" value="THIOREDOXIN_2"/>
    <property type="match status" value="1"/>
</dbReference>